<evidence type="ECO:0000313" key="1">
    <source>
        <dbReference type="EMBL" id="GBP14024.1"/>
    </source>
</evidence>
<evidence type="ECO:0000313" key="2">
    <source>
        <dbReference type="Proteomes" id="UP000299102"/>
    </source>
</evidence>
<accession>A0A4C1TIW7</accession>
<reference evidence="1 2" key="1">
    <citation type="journal article" date="2019" name="Commun. Biol.">
        <title>The bagworm genome reveals a unique fibroin gene that provides high tensile strength.</title>
        <authorList>
            <person name="Kono N."/>
            <person name="Nakamura H."/>
            <person name="Ohtoshi R."/>
            <person name="Tomita M."/>
            <person name="Numata K."/>
            <person name="Arakawa K."/>
        </authorList>
    </citation>
    <scope>NUCLEOTIDE SEQUENCE [LARGE SCALE GENOMIC DNA]</scope>
</reference>
<sequence length="96" mass="10714">MCAIDIDGFCSPNDGIKRPRFRVKKNALAANGMESVPQRPHSAYTRIVIVIVIGEPVRRVRLSPRVKSSVRCARVLCFSRVRLCGRETKLDTGAVF</sequence>
<keyword evidence="2" id="KW-1185">Reference proteome</keyword>
<dbReference type="Proteomes" id="UP000299102">
    <property type="component" value="Unassembled WGS sequence"/>
</dbReference>
<proteinExistence type="predicted"/>
<dbReference type="AlphaFoldDB" id="A0A4C1TIW7"/>
<gene>
    <name evidence="1" type="ORF">EVAR_102710_1</name>
</gene>
<comment type="caution">
    <text evidence="1">The sequence shown here is derived from an EMBL/GenBank/DDBJ whole genome shotgun (WGS) entry which is preliminary data.</text>
</comment>
<protein>
    <submittedName>
        <fullName evidence="1">Uncharacterized protein</fullName>
    </submittedName>
</protein>
<name>A0A4C1TIW7_EUMVA</name>
<organism evidence="1 2">
    <name type="scientific">Eumeta variegata</name>
    <name type="common">Bagworm moth</name>
    <name type="synonym">Eumeta japonica</name>
    <dbReference type="NCBI Taxonomy" id="151549"/>
    <lineage>
        <taxon>Eukaryota</taxon>
        <taxon>Metazoa</taxon>
        <taxon>Ecdysozoa</taxon>
        <taxon>Arthropoda</taxon>
        <taxon>Hexapoda</taxon>
        <taxon>Insecta</taxon>
        <taxon>Pterygota</taxon>
        <taxon>Neoptera</taxon>
        <taxon>Endopterygota</taxon>
        <taxon>Lepidoptera</taxon>
        <taxon>Glossata</taxon>
        <taxon>Ditrysia</taxon>
        <taxon>Tineoidea</taxon>
        <taxon>Psychidae</taxon>
        <taxon>Oiketicinae</taxon>
        <taxon>Eumeta</taxon>
    </lineage>
</organism>
<dbReference type="EMBL" id="BGZK01000061">
    <property type="protein sequence ID" value="GBP14024.1"/>
    <property type="molecule type" value="Genomic_DNA"/>
</dbReference>